<dbReference type="Proteomes" id="UP001172673">
    <property type="component" value="Unassembled WGS sequence"/>
</dbReference>
<comment type="caution">
    <text evidence="2">The sequence shown here is derived from an EMBL/GenBank/DDBJ whole genome shotgun (WGS) entry which is preliminary data.</text>
</comment>
<protein>
    <submittedName>
        <fullName evidence="2">Uncharacterized protein</fullName>
    </submittedName>
</protein>
<evidence type="ECO:0000256" key="1">
    <source>
        <dbReference type="SAM" id="MobiDB-lite"/>
    </source>
</evidence>
<feature type="compositionally biased region" description="Basic and acidic residues" evidence="1">
    <location>
        <begin position="141"/>
        <end position="161"/>
    </location>
</feature>
<evidence type="ECO:0000313" key="3">
    <source>
        <dbReference type="Proteomes" id="UP001172673"/>
    </source>
</evidence>
<name>A0AA38WYF7_9EURO</name>
<gene>
    <name evidence="2" type="ORF">H2200_012184</name>
</gene>
<proteinExistence type="predicted"/>
<evidence type="ECO:0000313" key="2">
    <source>
        <dbReference type="EMBL" id="KAJ9603406.1"/>
    </source>
</evidence>
<organism evidence="2 3">
    <name type="scientific">Cladophialophora chaetospira</name>
    <dbReference type="NCBI Taxonomy" id="386627"/>
    <lineage>
        <taxon>Eukaryota</taxon>
        <taxon>Fungi</taxon>
        <taxon>Dikarya</taxon>
        <taxon>Ascomycota</taxon>
        <taxon>Pezizomycotina</taxon>
        <taxon>Eurotiomycetes</taxon>
        <taxon>Chaetothyriomycetidae</taxon>
        <taxon>Chaetothyriales</taxon>
        <taxon>Herpotrichiellaceae</taxon>
        <taxon>Cladophialophora</taxon>
    </lineage>
</organism>
<feature type="compositionally biased region" description="Polar residues" evidence="1">
    <location>
        <begin position="95"/>
        <end position="112"/>
    </location>
</feature>
<feature type="region of interest" description="Disordered" evidence="1">
    <location>
        <begin position="95"/>
        <end position="193"/>
    </location>
</feature>
<accession>A0AA38WYF7</accession>
<keyword evidence="3" id="KW-1185">Reference proteome</keyword>
<dbReference type="AlphaFoldDB" id="A0AA38WYF7"/>
<dbReference type="EMBL" id="JAPDRK010000022">
    <property type="protein sequence ID" value="KAJ9603406.1"/>
    <property type="molecule type" value="Genomic_DNA"/>
</dbReference>
<feature type="compositionally biased region" description="Basic and acidic residues" evidence="1">
    <location>
        <begin position="179"/>
        <end position="193"/>
    </location>
</feature>
<sequence length="255" mass="28582">MQRGCIPAKNIHPPVRLLDLSNAAIDVREEAALKEIRIEGVDVENMRELVNAFVESARAWLTVDWSLSFAFSWFMGCTVRVYLFKIQHYNSSSMTMTGSQISGKESAGSNTDFTEEKDKRESSPSSTSSAGIGKGGNPDSNEAKDSDPAKPHIVRGRDSRLRTFLQSRKAVTRPTFSRSKHEPSSKPKSKSRLEKLKALSLNLQSATQPVDWKDNTKEGRKLRQATRTRCWMDQCGTRATREVRELSTISEADEL</sequence>
<reference evidence="2" key="1">
    <citation type="submission" date="2022-10" db="EMBL/GenBank/DDBJ databases">
        <title>Culturing micro-colonial fungi from biological soil crusts in the Mojave desert and describing Neophaeococcomyces mojavensis, and introducing the new genera and species Taxawa tesnikishii.</title>
        <authorList>
            <person name="Kurbessoian T."/>
            <person name="Stajich J.E."/>
        </authorList>
    </citation>
    <scope>NUCLEOTIDE SEQUENCE</scope>
    <source>
        <strain evidence="2">TK_41</strain>
    </source>
</reference>